<proteinExistence type="predicted"/>
<dbReference type="Proteomes" id="UP000028834">
    <property type="component" value="Unassembled WGS sequence"/>
</dbReference>
<dbReference type="OrthoDB" id="10294702at2759"/>
<dbReference type="VEuPathDB" id="ToxoDB:TGRUB_279410"/>
<feature type="region of interest" description="Disordered" evidence="1">
    <location>
        <begin position="1"/>
        <end position="40"/>
    </location>
</feature>
<evidence type="ECO:0000313" key="3">
    <source>
        <dbReference type="Proteomes" id="UP000028834"/>
    </source>
</evidence>
<accession>A0A086LQS0</accession>
<gene>
    <name evidence="2" type="ORF">TGRUB_279410</name>
</gene>
<sequence length="384" mass="41797">MQHRFRTLLPPAGGPARAPAADCHPQLHHGTDVRAPGHLSGGGPNSLGVLAVSDHTYPAEKPLGDATGQGSFLQCSMSGLIPVDAGYTLEYLRFLLTSSCSRMSPCFFLDRRSIMVKGREIRPPSELCPDGASPITPAARRTSDTTNYGVVVRSYVYPEELSGACLVRVTTWPADVKCDWQSMSTDPDIDLPRNAHDPVEGHSVDSPKFEEGHTKATDALPTAGGNQVVGISHNRLPMEQDVDVVVCHEAVTTGATGDFFRLLDLTEHQVECWKGDVYEFREGGEPDFSHSVFVCRVYTDTATTKEAYNGCLLVHVCARSSLSQRTSLSDLRQAAARMTKLLLKVRETLRPCVKLKRRHSLSIGESSLAKSPGVFPIPGDGRRM</sequence>
<protein>
    <submittedName>
        <fullName evidence="2">Uncharacterized protein</fullName>
    </submittedName>
</protein>
<feature type="compositionally biased region" description="Low complexity" evidence="1">
    <location>
        <begin position="10"/>
        <end position="21"/>
    </location>
</feature>
<dbReference type="EMBL" id="AFYV02002337">
    <property type="protein sequence ID" value="KFG58988.1"/>
    <property type="molecule type" value="Genomic_DNA"/>
</dbReference>
<organism evidence="2 3">
    <name type="scientific">Toxoplasma gondii RUB</name>
    <dbReference type="NCBI Taxonomy" id="935652"/>
    <lineage>
        <taxon>Eukaryota</taxon>
        <taxon>Sar</taxon>
        <taxon>Alveolata</taxon>
        <taxon>Apicomplexa</taxon>
        <taxon>Conoidasida</taxon>
        <taxon>Coccidia</taxon>
        <taxon>Eucoccidiorida</taxon>
        <taxon>Eimeriorina</taxon>
        <taxon>Sarcocystidae</taxon>
        <taxon>Toxoplasma</taxon>
    </lineage>
</organism>
<dbReference type="AlphaFoldDB" id="A0A086LQS0"/>
<name>A0A086LQS0_TOXGO</name>
<reference evidence="2 3" key="1">
    <citation type="submission" date="2014-05" db="EMBL/GenBank/DDBJ databases">
        <authorList>
            <person name="Sibley D."/>
            <person name="Venepally P."/>
            <person name="Karamycheva S."/>
            <person name="Hadjithomas M."/>
            <person name="Khan A."/>
            <person name="Brunk B."/>
            <person name="Roos D."/>
            <person name="Caler E."/>
            <person name="Lorenzi H."/>
        </authorList>
    </citation>
    <scope>NUCLEOTIDE SEQUENCE [LARGE SCALE GENOMIC DNA]</scope>
    <source>
        <strain evidence="2 3">RUB</strain>
    </source>
</reference>
<evidence type="ECO:0000256" key="1">
    <source>
        <dbReference type="SAM" id="MobiDB-lite"/>
    </source>
</evidence>
<comment type="caution">
    <text evidence="2">The sequence shown here is derived from an EMBL/GenBank/DDBJ whole genome shotgun (WGS) entry which is preliminary data.</text>
</comment>
<evidence type="ECO:0000313" key="2">
    <source>
        <dbReference type="EMBL" id="KFG58988.1"/>
    </source>
</evidence>